<proteinExistence type="predicted"/>
<name>A0ABV1WJ67_9ACTN</name>
<dbReference type="EMBL" id="JBEPCU010001722">
    <property type="protein sequence ID" value="MER6984245.1"/>
    <property type="molecule type" value="Genomic_DNA"/>
</dbReference>
<dbReference type="Proteomes" id="UP001458415">
    <property type="component" value="Unassembled WGS sequence"/>
</dbReference>
<feature type="non-terminal residue" evidence="1">
    <location>
        <position position="69"/>
    </location>
</feature>
<comment type="caution">
    <text evidence="1">The sequence shown here is derived from an EMBL/GenBank/DDBJ whole genome shotgun (WGS) entry which is preliminary data.</text>
</comment>
<keyword evidence="2" id="KW-1185">Reference proteome</keyword>
<protein>
    <submittedName>
        <fullName evidence="1">Phenylacetate-CoA oxygenase subunit PaaI</fullName>
    </submittedName>
</protein>
<sequence>MSDDHVYLSLAEGHDDSDARWAFGTGFEDPLHGVSTAVPEGVDRAELAETCLALGDDALVGAQRLAEWT</sequence>
<evidence type="ECO:0000313" key="2">
    <source>
        <dbReference type="Proteomes" id="UP001458415"/>
    </source>
</evidence>
<evidence type="ECO:0000313" key="1">
    <source>
        <dbReference type="EMBL" id="MER6984245.1"/>
    </source>
</evidence>
<organism evidence="1 2">
    <name type="scientific">Streptomyces carpinensis</name>
    <dbReference type="NCBI Taxonomy" id="66369"/>
    <lineage>
        <taxon>Bacteria</taxon>
        <taxon>Bacillati</taxon>
        <taxon>Actinomycetota</taxon>
        <taxon>Actinomycetes</taxon>
        <taxon>Kitasatosporales</taxon>
        <taxon>Streptomycetaceae</taxon>
        <taxon>Streptomyces</taxon>
    </lineage>
</organism>
<accession>A0ABV1WJ67</accession>
<reference evidence="1 2" key="1">
    <citation type="submission" date="2024-06" db="EMBL/GenBank/DDBJ databases">
        <title>The Natural Products Discovery Center: Release of the First 8490 Sequenced Strains for Exploring Actinobacteria Biosynthetic Diversity.</title>
        <authorList>
            <person name="Kalkreuter E."/>
            <person name="Kautsar S.A."/>
            <person name="Yang D."/>
            <person name="Bader C.D."/>
            <person name="Teijaro C.N."/>
            <person name="Fluegel L."/>
            <person name="Davis C.M."/>
            <person name="Simpson J.R."/>
            <person name="Lauterbach L."/>
            <person name="Steele A.D."/>
            <person name="Gui C."/>
            <person name="Meng S."/>
            <person name="Li G."/>
            <person name="Viehrig K."/>
            <person name="Ye F."/>
            <person name="Su P."/>
            <person name="Kiefer A.F."/>
            <person name="Nichols A."/>
            <person name="Cepeda A.J."/>
            <person name="Yan W."/>
            <person name="Fan B."/>
            <person name="Jiang Y."/>
            <person name="Adhikari A."/>
            <person name="Zheng C.-J."/>
            <person name="Schuster L."/>
            <person name="Cowan T.M."/>
            <person name="Smanski M.J."/>
            <person name="Chevrette M.G."/>
            <person name="De Carvalho L.P.S."/>
            <person name="Shen B."/>
        </authorList>
    </citation>
    <scope>NUCLEOTIDE SEQUENCE [LARGE SCALE GENOMIC DNA]</scope>
    <source>
        <strain evidence="1 2">NPDC000634</strain>
    </source>
</reference>
<gene>
    <name evidence="1" type="ORF">ABT317_46680</name>
</gene>